<name>A0A679J2B8_VARPD</name>
<evidence type="ECO:0000256" key="1">
    <source>
        <dbReference type="ARBA" id="ARBA00022737"/>
    </source>
</evidence>
<dbReference type="PANTHER" id="PTHR45641">
    <property type="entry name" value="TETRATRICOPEPTIDE REPEAT PROTEIN (AFU_ORTHOLOGUE AFUA_6G03870)"/>
    <property type="match status" value="1"/>
</dbReference>
<dbReference type="InterPro" id="IPR011990">
    <property type="entry name" value="TPR-like_helical_dom_sf"/>
</dbReference>
<reference evidence="4" key="1">
    <citation type="submission" date="2019-12" db="EMBL/GenBank/DDBJ databases">
        <authorList>
            <person name="Cremers G."/>
        </authorList>
    </citation>
    <scope>NUCLEOTIDE SEQUENCE</scope>
    <source>
        <strain evidence="4">Vvax</strain>
    </source>
</reference>
<dbReference type="SMART" id="SM00028">
    <property type="entry name" value="TPR"/>
    <property type="match status" value="4"/>
</dbReference>
<evidence type="ECO:0008006" key="5">
    <source>
        <dbReference type="Google" id="ProtNLM"/>
    </source>
</evidence>
<evidence type="ECO:0000256" key="2">
    <source>
        <dbReference type="ARBA" id="ARBA00022803"/>
    </source>
</evidence>
<keyword evidence="2" id="KW-0802">TPR repeat</keyword>
<keyword evidence="3" id="KW-0472">Membrane</keyword>
<dbReference type="Pfam" id="PF13424">
    <property type="entry name" value="TPR_12"/>
    <property type="match status" value="3"/>
</dbReference>
<evidence type="ECO:0000256" key="3">
    <source>
        <dbReference type="SAM" id="Phobius"/>
    </source>
</evidence>
<protein>
    <recommendedName>
        <fullName evidence="5">TM2 domain-containing protein</fullName>
    </recommendedName>
</protein>
<gene>
    <name evidence="4" type="ORF">VVAX_01552</name>
</gene>
<organism evidence="4">
    <name type="scientific">Variovorax paradoxus</name>
    <dbReference type="NCBI Taxonomy" id="34073"/>
    <lineage>
        <taxon>Bacteria</taxon>
        <taxon>Pseudomonadati</taxon>
        <taxon>Pseudomonadota</taxon>
        <taxon>Betaproteobacteria</taxon>
        <taxon>Burkholderiales</taxon>
        <taxon>Comamonadaceae</taxon>
        <taxon>Variovorax</taxon>
    </lineage>
</organism>
<dbReference type="Gene3D" id="1.25.40.10">
    <property type="entry name" value="Tetratricopeptide repeat domain"/>
    <property type="match status" value="3"/>
</dbReference>
<dbReference type="AlphaFoldDB" id="A0A679J2B8"/>
<dbReference type="RefSeq" id="WP_339089240.1">
    <property type="nucleotide sequence ID" value="NZ_LR743507.1"/>
</dbReference>
<keyword evidence="3" id="KW-0812">Transmembrane</keyword>
<sequence length="507" mass="54625">MTASPRRPGLAFLLLGVGGFAGAHRFYLGSYLGGAAQLGLLLYGFSGLPGARLALLPLLPWLLFDIYWVHLRTRQPASALALAGARRRGPQGHAEGKDYDLAALADVNRLQASFVAAAEAQDWARAVAVAEQIVAGARRIFKGPHLNLAMSLCMLGQACHQLKAYDKARASLEECLAIGRRIGMPAEDMDIARNALALTRTAIAERKAQGAETDGEAVLLNLLEDKETRYRDALVQGDLPRAERLCAEAVATSRQLCGGPGKSVVFHLSSHAELCRRLQWNDKAEVAANEALAMAGELGLDDSWRRGPTNTLALLHAAAGRADEAEALYKKTIAMALAEARGGSSDGVVRAFNNLAFLYAESGQNDKAELCYARALVHLDKLREAGGDERGDAELHSHMLNNFASLLMARRDFDGARPLYDRSLAIQQASCRGISTAAANAHNDLGLMAQDDGDLRQALMHFKRTLLLNQICTPDHFSNIESAQRNIDSVSMVLAAVARAARMEPST</sequence>
<evidence type="ECO:0000313" key="4">
    <source>
        <dbReference type="EMBL" id="CAA2102035.1"/>
    </source>
</evidence>
<keyword evidence="1" id="KW-0677">Repeat</keyword>
<dbReference type="SUPFAM" id="SSF48452">
    <property type="entry name" value="TPR-like"/>
    <property type="match status" value="2"/>
</dbReference>
<dbReference type="EMBL" id="LR743507">
    <property type="protein sequence ID" value="CAA2102035.1"/>
    <property type="molecule type" value="Genomic_DNA"/>
</dbReference>
<dbReference type="PANTHER" id="PTHR45641:SF19">
    <property type="entry name" value="NEPHROCYSTIN-3"/>
    <property type="match status" value="1"/>
</dbReference>
<accession>A0A679J2B8</accession>
<feature type="transmembrane region" description="Helical" evidence="3">
    <location>
        <begin position="41"/>
        <end position="64"/>
    </location>
</feature>
<dbReference type="InterPro" id="IPR019734">
    <property type="entry name" value="TPR_rpt"/>
</dbReference>
<keyword evidence="3" id="KW-1133">Transmembrane helix</keyword>
<proteinExistence type="predicted"/>